<reference evidence="6 7" key="2">
    <citation type="submission" date="2020-05" db="EMBL/GenBank/DDBJ databases">
        <title>Classification of alakaliphilic streptomycetes isolated from an alkaline soil next to Lonar Crater, India and a proposal for the recognition of Streptomyces alkaliterrae sp. nov.</title>
        <authorList>
            <person name="Golinska P."/>
        </authorList>
    </citation>
    <scope>NUCLEOTIDE SEQUENCE [LARGE SCALE GENOMIC DNA]</scope>
    <source>
        <strain evidence="7">OF3</strain>
        <strain evidence="6">OF8</strain>
    </source>
</reference>
<keyword evidence="5" id="KW-1185">Reference proteome</keyword>
<name>A0A5P0YXF7_9ACTN</name>
<dbReference type="EMBL" id="VJYK02000394">
    <property type="protein sequence ID" value="MQS04968.1"/>
    <property type="molecule type" value="Genomic_DNA"/>
</dbReference>
<dbReference type="InterPro" id="IPR016181">
    <property type="entry name" value="Acyl_CoA_acyltransferase"/>
</dbReference>
<sequence length="205" mass="22475">MAPDLCRAMAAEVDGRGRGEVSRRVEGVVDGGCPSGGVVVHRRAGEADVGTLVALRDGAARWQLARGIDQWKPGEMGEEHFRRRLVEGEVWLASLGEKGPVVGAWELWWEDPGAWGEQPPVSGYVHRLMVDRELAPRGTGRLLLERAERRIAAAGRELCRLDCVAHNPRLREYYVAAGYTVVGEQPAKQGKGGKSYAVTLLEKRL</sequence>
<keyword evidence="4" id="KW-0808">Transferase</keyword>
<dbReference type="Proteomes" id="UP000320857">
    <property type="component" value="Unassembled WGS sequence"/>
</dbReference>
<protein>
    <submittedName>
        <fullName evidence="4">GNAT family N-acetyltransferase</fullName>
    </submittedName>
</protein>
<comment type="caution">
    <text evidence="4">The sequence shown here is derived from an EMBL/GenBank/DDBJ whole genome shotgun (WGS) entry which is preliminary data.</text>
</comment>
<evidence type="ECO:0000259" key="1">
    <source>
        <dbReference type="PROSITE" id="PS51186"/>
    </source>
</evidence>
<evidence type="ECO:0000313" key="3">
    <source>
        <dbReference type="EMBL" id="MBB1262249.1"/>
    </source>
</evidence>
<organism evidence="4 5">
    <name type="scientific">Streptomyces alkaliterrae</name>
    <dbReference type="NCBI Taxonomy" id="2213162"/>
    <lineage>
        <taxon>Bacteria</taxon>
        <taxon>Bacillati</taxon>
        <taxon>Actinomycetota</taxon>
        <taxon>Actinomycetes</taxon>
        <taxon>Kitasatosporales</taxon>
        <taxon>Streptomycetaceae</taxon>
        <taxon>Streptomyces</taxon>
    </lineage>
</organism>
<dbReference type="Pfam" id="PF13673">
    <property type="entry name" value="Acetyltransf_10"/>
    <property type="match status" value="1"/>
</dbReference>
<dbReference type="EMBL" id="JABJXA010000289">
    <property type="protein sequence ID" value="MBB1262249.1"/>
    <property type="molecule type" value="Genomic_DNA"/>
</dbReference>
<reference evidence="4 5" key="1">
    <citation type="submission" date="2019-10" db="EMBL/GenBank/DDBJ databases">
        <title>Streptomyces sp. nov., a novel actinobacterium isolated from alkaline environment.</title>
        <authorList>
            <person name="Golinska P."/>
        </authorList>
    </citation>
    <scope>NUCLEOTIDE SEQUENCE [LARGE SCALE GENOMIC DNA]</scope>
    <source>
        <strain evidence="4 5">OF1</strain>
    </source>
</reference>
<proteinExistence type="predicted"/>
<dbReference type="OrthoDB" id="1188001at2"/>
<accession>A0A5P0YXF7</accession>
<evidence type="ECO:0000313" key="7">
    <source>
        <dbReference type="Proteomes" id="UP000525686"/>
    </source>
</evidence>
<dbReference type="Gene3D" id="3.40.630.30">
    <property type="match status" value="1"/>
</dbReference>
<dbReference type="SUPFAM" id="SSF55729">
    <property type="entry name" value="Acyl-CoA N-acyltransferases (Nat)"/>
    <property type="match status" value="1"/>
</dbReference>
<dbReference type="PROSITE" id="PS51186">
    <property type="entry name" value="GNAT"/>
    <property type="match status" value="1"/>
</dbReference>
<evidence type="ECO:0000313" key="2">
    <source>
        <dbReference type="EMBL" id="MBB1256538.1"/>
    </source>
</evidence>
<evidence type="ECO:0000313" key="6">
    <source>
        <dbReference type="Proteomes" id="UP000517765"/>
    </source>
</evidence>
<dbReference type="InterPro" id="IPR000182">
    <property type="entry name" value="GNAT_dom"/>
</dbReference>
<evidence type="ECO:0000313" key="5">
    <source>
        <dbReference type="Proteomes" id="UP000320857"/>
    </source>
</evidence>
<dbReference type="GO" id="GO:0016747">
    <property type="term" value="F:acyltransferase activity, transferring groups other than amino-acyl groups"/>
    <property type="evidence" value="ECO:0007669"/>
    <property type="project" value="InterPro"/>
</dbReference>
<dbReference type="EMBL" id="JABJWZ010000384">
    <property type="protein sequence ID" value="MBB1256538.1"/>
    <property type="molecule type" value="Genomic_DNA"/>
</dbReference>
<dbReference type="AlphaFoldDB" id="A0A5P0YXF7"/>
<evidence type="ECO:0000313" key="4">
    <source>
        <dbReference type="EMBL" id="MQS04968.1"/>
    </source>
</evidence>
<dbReference type="Proteomes" id="UP000517765">
    <property type="component" value="Unassembled WGS sequence"/>
</dbReference>
<feature type="domain" description="N-acetyltransferase" evidence="1">
    <location>
        <begin position="39"/>
        <end position="205"/>
    </location>
</feature>
<gene>
    <name evidence="4" type="ORF">FNX44_024550</name>
    <name evidence="2" type="ORF">H3146_24770</name>
    <name evidence="3" type="ORF">H3147_26085</name>
</gene>
<reference evidence="2" key="3">
    <citation type="journal article" name="Syst. Appl. Microbiol.">
        <title>Streptomyces alkaliterrae sp. nov., isolated from an alkaline soil, and emended descriptions of Streptomyces alkaliphilus, Streptomyces calidiresistens and Streptomyces durbertensis.</title>
        <authorList>
            <person name="Swiecimska M."/>
            <person name="Golinska P."/>
            <person name="Nouioui I."/>
            <person name="Wypij M."/>
            <person name="Rai M."/>
            <person name="Sangal V."/>
            <person name="Goodfellow M."/>
        </authorList>
    </citation>
    <scope>NUCLEOTIDE SEQUENCE</scope>
    <source>
        <strain evidence="2">OF3</strain>
        <strain evidence="3">OF8</strain>
    </source>
</reference>
<dbReference type="RefSeq" id="WP_143651145.1">
    <property type="nucleotide sequence ID" value="NZ_JABJWZ010000384.1"/>
</dbReference>
<dbReference type="Proteomes" id="UP000525686">
    <property type="component" value="Unassembled WGS sequence"/>
</dbReference>